<evidence type="ECO:0000256" key="1">
    <source>
        <dbReference type="SAM" id="MobiDB-lite"/>
    </source>
</evidence>
<sequence length="91" mass="9874">MRAAEFESGFSSQPTGSGNSLDCRLGLVFKRLRFHAAGLICDCVVGGELCKATATAELHHQRVRCLLRADGFFNGWEVIGGGHLPQIQNWG</sequence>
<dbReference type="AlphaFoldDB" id="A0A7I9WB42"/>
<accession>A0A7I9WB42</accession>
<feature type="compositionally biased region" description="Polar residues" evidence="1">
    <location>
        <begin position="9"/>
        <end position="20"/>
    </location>
</feature>
<evidence type="ECO:0000313" key="2">
    <source>
        <dbReference type="EMBL" id="GFG54436.1"/>
    </source>
</evidence>
<comment type="caution">
    <text evidence="2">The sequence shown here is derived from an EMBL/GenBank/DDBJ whole genome shotgun (WGS) entry which is preliminary data.</text>
</comment>
<reference evidence="2 3" key="1">
    <citation type="journal article" date="2019" name="Emerg. Microbes Infect.">
        <title>Comprehensive subspecies identification of 175 nontuberculous mycobacteria species based on 7547 genomic profiles.</title>
        <authorList>
            <person name="Matsumoto Y."/>
            <person name="Kinjo T."/>
            <person name="Motooka D."/>
            <person name="Nabeya D."/>
            <person name="Jung N."/>
            <person name="Uechi K."/>
            <person name="Horii T."/>
            <person name="Iida T."/>
            <person name="Fujita J."/>
            <person name="Nakamura S."/>
        </authorList>
    </citation>
    <scope>NUCLEOTIDE SEQUENCE [LARGE SCALE GENOMIC DNA]</scope>
    <source>
        <strain evidence="2 3">JCM 6377</strain>
    </source>
</reference>
<dbReference type="Proteomes" id="UP000465302">
    <property type="component" value="Unassembled WGS sequence"/>
</dbReference>
<evidence type="ECO:0000313" key="3">
    <source>
        <dbReference type="Proteomes" id="UP000465302"/>
    </source>
</evidence>
<organism evidence="2 3">
    <name type="scientific">Mycolicibacterium agri</name>
    <name type="common">Mycobacterium agri</name>
    <dbReference type="NCBI Taxonomy" id="36811"/>
    <lineage>
        <taxon>Bacteria</taxon>
        <taxon>Bacillati</taxon>
        <taxon>Actinomycetota</taxon>
        <taxon>Actinomycetes</taxon>
        <taxon>Mycobacteriales</taxon>
        <taxon>Mycobacteriaceae</taxon>
        <taxon>Mycolicibacterium</taxon>
    </lineage>
</organism>
<dbReference type="EMBL" id="BLKS01000001">
    <property type="protein sequence ID" value="GFG54436.1"/>
    <property type="molecule type" value="Genomic_DNA"/>
</dbReference>
<feature type="region of interest" description="Disordered" evidence="1">
    <location>
        <begin position="1"/>
        <end position="20"/>
    </location>
</feature>
<gene>
    <name evidence="2" type="ORF">MAGR_58770</name>
</gene>
<protein>
    <submittedName>
        <fullName evidence="2">Uncharacterized protein</fullName>
    </submittedName>
</protein>
<name>A0A7I9WB42_MYCAG</name>
<proteinExistence type="predicted"/>